<dbReference type="RefSeq" id="WP_152759850.1">
    <property type="nucleotide sequence ID" value="NZ_WHLY01000002.1"/>
</dbReference>
<feature type="chain" id="PRO_5028831589" evidence="1">
    <location>
        <begin position="23"/>
        <end position="419"/>
    </location>
</feature>
<feature type="signal peptide" evidence="1">
    <location>
        <begin position="1"/>
        <end position="22"/>
    </location>
</feature>
<dbReference type="InterPro" id="IPR017850">
    <property type="entry name" value="Alkaline_phosphatase_core_sf"/>
</dbReference>
<evidence type="ECO:0000313" key="3">
    <source>
        <dbReference type="Proteomes" id="UP000479293"/>
    </source>
</evidence>
<gene>
    <name evidence="2" type="ORF">GBK04_11660</name>
</gene>
<dbReference type="InterPro" id="IPR002591">
    <property type="entry name" value="Phosphodiest/P_Trfase"/>
</dbReference>
<dbReference type="AlphaFoldDB" id="A0A7C9F3I3"/>
<dbReference type="Gene3D" id="3.40.720.10">
    <property type="entry name" value="Alkaline Phosphatase, subunit A"/>
    <property type="match status" value="1"/>
</dbReference>
<dbReference type="GO" id="GO:0016787">
    <property type="term" value="F:hydrolase activity"/>
    <property type="evidence" value="ECO:0007669"/>
    <property type="project" value="UniProtKB-ARBA"/>
</dbReference>
<dbReference type="PANTHER" id="PTHR10151:SF120">
    <property type="entry name" value="BIS(5'-ADENOSYL)-TRIPHOSPHATASE"/>
    <property type="match status" value="1"/>
</dbReference>
<keyword evidence="1" id="KW-0732">Signal</keyword>
<comment type="caution">
    <text evidence="2">The sequence shown here is derived from an EMBL/GenBank/DDBJ whole genome shotgun (WGS) entry which is preliminary data.</text>
</comment>
<dbReference type="SUPFAM" id="SSF53649">
    <property type="entry name" value="Alkaline phosphatase-like"/>
    <property type="match status" value="1"/>
</dbReference>
<dbReference type="PANTHER" id="PTHR10151">
    <property type="entry name" value="ECTONUCLEOTIDE PYROPHOSPHATASE/PHOSPHODIESTERASE"/>
    <property type="match status" value="1"/>
</dbReference>
<protein>
    <submittedName>
        <fullName evidence="2">Alkaline phosphatase family protein</fullName>
    </submittedName>
</protein>
<keyword evidence="3" id="KW-1185">Reference proteome</keyword>
<dbReference type="Pfam" id="PF01663">
    <property type="entry name" value="Phosphodiest"/>
    <property type="match status" value="1"/>
</dbReference>
<dbReference type="EMBL" id="WHLY01000002">
    <property type="protein sequence ID" value="MPR34005.1"/>
    <property type="molecule type" value="Genomic_DNA"/>
</dbReference>
<accession>A0A7C9F3I3</accession>
<dbReference type="Proteomes" id="UP000479293">
    <property type="component" value="Unassembled WGS sequence"/>
</dbReference>
<evidence type="ECO:0000313" key="2">
    <source>
        <dbReference type="EMBL" id="MPR34005.1"/>
    </source>
</evidence>
<name>A0A7C9F3I3_9BACT</name>
<proteinExistence type="predicted"/>
<evidence type="ECO:0000256" key="1">
    <source>
        <dbReference type="SAM" id="SignalP"/>
    </source>
</evidence>
<sequence length="419" mass="47317">MRFSYLCRALLLSIALLSGAHSASSQIRQKKALFVIVDGISSDVIEKIDTPNLDVIAAVGGYTRAHVGGDKGTYSQTPTISAVGYNSLLTGTWFNKHNVPDNAIKDPNYHYWTIFRFLHEQYPHKKTAVFSTWLDNRTKLVGDGLPQTGHLRITYPFDGFELDTIHFPHDQEKHYIRTIDEEVTNEAAAYVQSDGPDLSWVYLEFTDDMGHRYGDSEQFHEAIRLMDDQMGRLWKAIQFREKNFAEDWLFIITTDHGRDAKTGKGHGGQSDRERSTWMVTNAKNRNVQFTSTPDISTPGIVDIMPTLARHLDITLPKEQAFEIDGVPLTGPLSAQQLSATKSDNHINLTWKSVAKAGKAKIWLTTTNQFKEGGRDRYLLMAEVPLTDEKARLDVSKVPSKFYKIVLEGPDNALNTWVVE</sequence>
<reference evidence="2 3" key="1">
    <citation type="submission" date="2019-10" db="EMBL/GenBank/DDBJ databases">
        <title>Draft Genome Sequence of Cytophagaceae sp. SJW1-29.</title>
        <authorList>
            <person name="Choi A."/>
        </authorList>
    </citation>
    <scope>NUCLEOTIDE SEQUENCE [LARGE SCALE GENOMIC DNA]</scope>
    <source>
        <strain evidence="2 3">SJW1-29</strain>
    </source>
</reference>
<organism evidence="2 3">
    <name type="scientific">Salmonirosea aquatica</name>
    <dbReference type="NCBI Taxonomy" id="2654236"/>
    <lineage>
        <taxon>Bacteria</taxon>
        <taxon>Pseudomonadati</taxon>
        <taxon>Bacteroidota</taxon>
        <taxon>Cytophagia</taxon>
        <taxon>Cytophagales</taxon>
        <taxon>Spirosomataceae</taxon>
        <taxon>Salmonirosea</taxon>
    </lineage>
</organism>